<gene>
    <name evidence="6" type="ORF">AC579_10339</name>
</gene>
<dbReference type="OrthoDB" id="68328at2759"/>
<dbReference type="Proteomes" id="UP000073492">
    <property type="component" value="Unassembled WGS sequence"/>
</dbReference>
<dbReference type="InterPro" id="IPR049449">
    <property type="entry name" value="TesB_ACOT8-like_N"/>
</dbReference>
<comment type="caution">
    <text evidence="6">The sequence shown here is derived from an EMBL/GenBank/DDBJ whole genome shotgun (WGS) entry which is preliminary data.</text>
</comment>
<dbReference type="InterPro" id="IPR049450">
    <property type="entry name" value="ACOT8-like_C"/>
</dbReference>
<dbReference type="GO" id="GO:0009062">
    <property type="term" value="P:fatty acid catabolic process"/>
    <property type="evidence" value="ECO:0007669"/>
    <property type="project" value="TreeGrafter"/>
</dbReference>
<sequence>MLSTPLLSWFLHHRNHVSPAKMDMTGRGGRPTRKVPLPKHPGNTYLPFKELIKLGKIDDRTFRSIALPFAPGGPLGVGRSYGAHVYMQACYAACQTVSEGFLIHNVSGNFILSGELNIPFVYKVHIIRNGRSYCTRIVNVTQSQSKGICFTCTISFKTPEPSQIQCQETLNIFENYSSVLRNKTPTDFPECPSMDLPFYHKLLQSGAIENDSFPGLECRKVDMTNYNKDKHPLDRRQLIFYRTIGSLPSDDPNMHLCAHIFATDRNSLYIVANHFELGDYFTAMSSLAHTVTIHSPMEALRFGNGEKSATGTVLEDRDGKGKWFCMEVSGDRIGYGRALYHGRFWSSDGTHIMTAMQDGLIRFTNVQEASEEEKKFMEEQSSRWRDQSRRRKEQKL</sequence>
<dbReference type="PANTHER" id="PTHR11066">
    <property type="entry name" value="ACYL-COA THIOESTERASE"/>
    <property type="match status" value="1"/>
</dbReference>
<evidence type="ECO:0000259" key="5">
    <source>
        <dbReference type="Pfam" id="PF20789"/>
    </source>
</evidence>
<evidence type="ECO:0000313" key="7">
    <source>
        <dbReference type="Proteomes" id="UP000073492"/>
    </source>
</evidence>
<dbReference type="AlphaFoldDB" id="A0A139IAK3"/>
<dbReference type="GO" id="GO:0006637">
    <property type="term" value="P:acyl-CoA metabolic process"/>
    <property type="evidence" value="ECO:0007669"/>
    <property type="project" value="InterPro"/>
</dbReference>
<dbReference type="SUPFAM" id="SSF54637">
    <property type="entry name" value="Thioesterase/thiol ester dehydrase-isomerase"/>
    <property type="match status" value="2"/>
</dbReference>
<dbReference type="PANTHER" id="PTHR11066:SF64">
    <property type="entry name" value="ACYL-COA THIOESTERASE (AFU_ORTHOLOGUE AFUA_1G12060)"/>
    <property type="match status" value="1"/>
</dbReference>
<dbReference type="InterPro" id="IPR003703">
    <property type="entry name" value="Acyl_CoA_thio"/>
</dbReference>
<evidence type="ECO:0008006" key="8">
    <source>
        <dbReference type="Google" id="ProtNLM"/>
    </source>
</evidence>
<reference evidence="6 7" key="1">
    <citation type="submission" date="2015-07" db="EMBL/GenBank/DDBJ databases">
        <title>Comparative genomics of the Sigatoka disease complex on banana suggests a link between parallel evolutionary changes in Pseudocercospora fijiensis and Pseudocercospora eumusae and increased virulence on the banana host.</title>
        <authorList>
            <person name="Chang T.-C."/>
            <person name="Salvucci A."/>
            <person name="Crous P.W."/>
            <person name="Stergiopoulos I."/>
        </authorList>
    </citation>
    <scope>NUCLEOTIDE SEQUENCE [LARGE SCALE GENOMIC DNA]</scope>
    <source>
        <strain evidence="6 7">CBS 116634</strain>
    </source>
</reference>
<dbReference type="CDD" id="cd03444">
    <property type="entry name" value="Thioesterase_II_repeat1"/>
    <property type="match status" value="1"/>
</dbReference>
<evidence type="ECO:0000256" key="2">
    <source>
        <dbReference type="ARBA" id="ARBA00022801"/>
    </source>
</evidence>
<feature type="region of interest" description="Disordered" evidence="3">
    <location>
        <begin position="372"/>
        <end position="396"/>
    </location>
</feature>
<feature type="domain" description="Acyl-CoA thioesterase-like C-terminal" evidence="5">
    <location>
        <begin position="247"/>
        <end position="361"/>
    </location>
</feature>
<keyword evidence="7" id="KW-1185">Reference proteome</keyword>
<dbReference type="EMBL" id="LFZO01000194">
    <property type="protein sequence ID" value="KXT11572.1"/>
    <property type="molecule type" value="Genomic_DNA"/>
</dbReference>
<feature type="compositionally biased region" description="Basic and acidic residues" evidence="3">
    <location>
        <begin position="372"/>
        <end position="387"/>
    </location>
</feature>
<feature type="region of interest" description="Disordered" evidence="3">
    <location>
        <begin position="20"/>
        <end position="39"/>
    </location>
</feature>
<keyword evidence="2" id="KW-0378">Hydrolase</keyword>
<dbReference type="CDD" id="cd03445">
    <property type="entry name" value="Thioesterase_II_repeat2"/>
    <property type="match status" value="1"/>
</dbReference>
<dbReference type="GO" id="GO:0005782">
    <property type="term" value="C:peroxisomal matrix"/>
    <property type="evidence" value="ECO:0007669"/>
    <property type="project" value="UniProtKB-SubCell"/>
</dbReference>
<organism evidence="6 7">
    <name type="scientific">Pseudocercospora musae</name>
    <dbReference type="NCBI Taxonomy" id="113226"/>
    <lineage>
        <taxon>Eukaryota</taxon>
        <taxon>Fungi</taxon>
        <taxon>Dikarya</taxon>
        <taxon>Ascomycota</taxon>
        <taxon>Pezizomycotina</taxon>
        <taxon>Dothideomycetes</taxon>
        <taxon>Dothideomycetidae</taxon>
        <taxon>Mycosphaerellales</taxon>
        <taxon>Mycosphaerellaceae</taxon>
        <taxon>Pseudocercospora</taxon>
    </lineage>
</organism>
<evidence type="ECO:0000259" key="4">
    <source>
        <dbReference type="Pfam" id="PF13622"/>
    </source>
</evidence>
<feature type="domain" description="Acyl-CoA thioesterase-like N-terminal HotDog" evidence="4">
    <location>
        <begin position="77"/>
        <end position="156"/>
    </location>
</feature>
<evidence type="ECO:0000313" key="6">
    <source>
        <dbReference type="EMBL" id="KXT11572.1"/>
    </source>
</evidence>
<dbReference type="Gene3D" id="2.40.160.210">
    <property type="entry name" value="Acyl-CoA thioesterase, double hotdog domain"/>
    <property type="match status" value="1"/>
</dbReference>
<dbReference type="InterPro" id="IPR042171">
    <property type="entry name" value="Acyl-CoA_hotdog"/>
</dbReference>
<protein>
    <recommendedName>
        <fullName evidence="8">Thioesterase/thiol ester dehydrase-isomerase</fullName>
    </recommendedName>
</protein>
<evidence type="ECO:0000256" key="3">
    <source>
        <dbReference type="SAM" id="MobiDB-lite"/>
    </source>
</evidence>
<name>A0A139IAK3_9PEZI</name>
<evidence type="ECO:0000256" key="1">
    <source>
        <dbReference type="ARBA" id="ARBA00006538"/>
    </source>
</evidence>
<comment type="similarity">
    <text evidence="1">Belongs to the C/M/P thioester hydrolase family.</text>
</comment>
<dbReference type="Pfam" id="PF20789">
    <property type="entry name" value="4HBT_3C"/>
    <property type="match status" value="1"/>
</dbReference>
<dbReference type="STRING" id="113226.A0A139IAK3"/>
<dbReference type="GO" id="GO:0047617">
    <property type="term" value="F:fatty acyl-CoA hydrolase activity"/>
    <property type="evidence" value="ECO:0007669"/>
    <property type="project" value="InterPro"/>
</dbReference>
<proteinExistence type="inferred from homology"/>
<accession>A0A139IAK3</accession>
<dbReference type="Pfam" id="PF13622">
    <property type="entry name" value="4HBT_3"/>
    <property type="match status" value="1"/>
</dbReference>
<dbReference type="InterPro" id="IPR029069">
    <property type="entry name" value="HotDog_dom_sf"/>
</dbReference>